<dbReference type="Gene3D" id="2.40.160.20">
    <property type="match status" value="1"/>
</dbReference>
<dbReference type="Pfam" id="PF09411">
    <property type="entry name" value="PagL"/>
    <property type="match status" value="1"/>
</dbReference>
<name>A0AB39VZR4_9FLAO</name>
<organism evidence="2">
    <name type="scientific">Flavobacterium sp. WC2409</name>
    <dbReference type="NCBI Taxonomy" id="3234139"/>
    <lineage>
        <taxon>Bacteria</taxon>
        <taxon>Pseudomonadati</taxon>
        <taxon>Bacteroidota</taxon>
        <taxon>Flavobacteriia</taxon>
        <taxon>Flavobacteriales</taxon>
        <taxon>Flavobacteriaceae</taxon>
        <taxon>Flavobacterium</taxon>
    </lineage>
</organism>
<dbReference type="AlphaFoldDB" id="A0AB39VZR4"/>
<feature type="chain" id="PRO_5044205685" evidence="1">
    <location>
        <begin position="21"/>
        <end position="204"/>
    </location>
</feature>
<protein>
    <submittedName>
        <fullName evidence="2">Acyloxyacyl hydrolase</fullName>
    </submittedName>
</protein>
<sequence length="204" mass="23423">MSKKIHFALLVFFLIHASFAQKNKNDLLVGFSYGFGHELKNKNYTFENKFYKAHVGYIVKQLKQFRCELILEPEINLANHKLINPLFITSDDPDYLVKREYYSKTNRINQYILNFGVILRKPISNAFSFFVLGSVGPLISDVETERLAKGFALSNTLAIGFDLEINSFTIEIKPSFRHVSNAGLSSPNLGFNTQNFEFGIFYKL</sequence>
<evidence type="ECO:0000256" key="1">
    <source>
        <dbReference type="SAM" id="SignalP"/>
    </source>
</evidence>
<dbReference type="RefSeq" id="WP_367771514.1">
    <property type="nucleotide sequence ID" value="NZ_CP165625.1"/>
</dbReference>
<dbReference type="EMBL" id="CP165625">
    <property type="protein sequence ID" value="XDU94275.1"/>
    <property type="molecule type" value="Genomic_DNA"/>
</dbReference>
<keyword evidence="1" id="KW-0732">Signal</keyword>
<gene>
    <name evidence="2" type="ORF">AB3G34_10240</name>
</gene>
<evidence type="ECO:0000313" key="2">
    <source>
        <dbReference type="EMBL" id="XDU94275.1"/>
    </source>
</evidence>
<dbReference type="GO" id="GO:0016787">
    <property type="term" value="F:hydrolase activity"/>
    <property type="evidence" value="ECO:0007669"/>
    <property type="project" value="UniProtKB-KW"/>
</dbReference>
<dbReference type="InterPro" id="IPR018550">
    <property type="entry name" value="Lipid-A_deacylase-rel"/>
</dbReference>
<proteinExistence type="predicted"/>
<keyword evidence="2" id="KW-0378">Hydrolase</keyword>
<feature type="signal peptide" evidence="1">
    <location>
        <begin position="1"/>
        <end position="20"/>
    </location>
</feature>
<reference evidence="2" key="1">
    <citation type="submission" date="2024-07" db="EMBL/GenBank/DDBJ databases">
        <authorList>
            <person name="Biller S.J."/>
        </authorList>
    </citation>
    <scope>NUCLEOTIDE SEQUENCE</scope>
    <source>
        <strain evidence="2">WC2409</strain>
    </source>
</reference>
<accession>A0AB39VZR4</accession>